<proteinExistence type="predicted"/>
<sequence>MLLTLVTVDVMKNCRHRGTRGHRSGQAALRRPPTCSPSSAEQQPEKGKESTMLKRLASTAHPKPTLKDLEQLRPTRLSKYLPAINPRWYIDQIQTTTKRLNKAFSKQQLLSITEELQQQPLAPKQHTKHSLISFILFNHWKLTNPVEIPTDQSFQSLLQNFQAHHQSHQLSHHELFLLKLEQSAHPKRNLLDTLTSKYNVSIHLDLPLKQITISGHMKDRQTFWSEFERTRRLIHTQQISTASQLTSDQLNHLAELTNCSLEQLNTNTLLAHSFDAHNLNGRVSEVLKRYEQLSTEYDNTPILIDLQSPSKKDVNFSFLPFSQPFELEWPHHLNLNQRSLSRFTSPVSHNQDIEKHGSRHFNLSDLHSLLSSTLPVLTRLASDSIDLRRWISDVFSSDPIQDGESLECKVYQGHYVKSKDPNTPLVQQILAPHNDDGDSSESIIEELRSFWTSHFTDQVNPLPHPTPKFTFLKSPQHPLTLNSQESHNEINQMIEEEDIVTEVYAPFEQAQQDMQEQEPFSISYEVIHTKRSMRTSPFAPPLPLENEPGNHAHDQDDSSTKVEKVWRKRVVVLRPNQSTDLMIQVEKRQRLAELPRLFPESGTTIDAGADEANSRPTGGHEKTAGGCDSRAAGAQTDTQGLILLRRIHSLRRASSGASPDEGRSAGANDQVDTDAHLPALSLHQPASSFVESAVDQLPFKSEPSSLPYHHYHYVR</sequence>
<feature type="compositionally biased region" description="Basic and acidic residues" evidence="1">
    <location>
        <begin position="43"/>
        <end position="52"/>
    </location>
</feature>
<name>A0A2N5UP82_9BASI</name>
<reference evidence="2 3" key="1">
    <citation type="submission" date="2017-11" db="EMBL/GenBank/DDBJ databases">
        <title>De novo assembly and phasing of dikaryotic genomes from two isolates of Puccinia coronata f. sp. avenae, the causal agent of oat crown rust.</title>
        <authorList>
            <person name="Miller M.E."/>
            <person name="Zhang Y."/>
            <person name="Omidvar V."/>
            <person name="Sperschneider J."/>
            <person name="Schwessinger B."/>
            <person name="Raley C."/>
            <person name="Palmer J.M."/>
            <person name="Garnica D."/>
            <person name="Upadhyaya N."/>
            <person name="Rathjen J."/>
            <person name="Taylor J.M."/>
            <person name="Park R.F."/>
            <person name="Dodds P.N."/>
            <person name="Hirsch C.D."/>
            <person name="Kianian S.F."/>
            <person name="Figueroa M."/>
        </authorList>
    </citation>
    <scope>NUCLEOTIDE SEQUENCE [LARGE SCALE GENOMIC DNA]</scope>
    <source>
        <strain evidence="2">12SD80</strain>
    </source>
</reference>
<evidence type="ECO:0000256" key="1">
    <source>
        <dbReference type="SAM" id="MobiDB-lite"/>
    </source>
</evidence>
<dbReference type="EMBL" id="PGCI01000115">
    <property type="protein sequence ID" value="PLW39446.1"/>
    <property type="molecule type" value="Genomic_DNA"/>
</dbReference>
<organism evidence="2 3">
    <name type="scientific">Puccinia coronata f. sp. avenae</name>
    <dbReference type="NCBI Taxonomy" id="200324"/>
    <lineage>
        <taxon>Eukaryota</taxon>
        <taxon>Fungi</taxon>
        <taxon>Dikarya</taxon>
        <taxon>Basidiomycota</taxon>
        <taxon>Pucciniomycotina</taxon>
        <taxon>Pucciniomycetes</taxon>
        <taxon>Pucciniales</taxon>
        <taxon>Pucciniaceae</taxon>
        <taxon>Puccinia</taxon>
    </lineage>
</organism>
<feature type="region of interest" description="Disordered" evidence="1">
    <location>
        <begin position="599"/>
        <end position="632"/>
    </location>
</feature>
<gene>
    <name evidence="2" type="ORF">PCASD_08023</name>
</gene>
<feature type="compositionally biased region" description="Basic and acidic residues" evidence="1">
    <location>
        <begin position="548"/>
        <end position="561"/>
    </location>
</feature>
<protein>
    <submittedName>
        <fullName evidence="2">Uncharacterized protein</fullName>
    </submittedName>
</protein>
<feature type="region of interest" description="Disordered" evidence="1">
    <location>
        <begin position="533"/>
        <end position="561"/>
    </location>
</feature>
<evidence type="ECO:0000313" key="3">
    <source>
        <dbReference type="Proteomes" id="UP000235392"/>
    </source>
</evidence>
<evidence type="ECO:0000313" key="2">
    <source>
        <dbReference type="EMBL" id="PLW39446.1"/>
    </source>
</evidence>
<dbReference type="AlphaFoldDB" id="A0A2N5UP82"/>
<comment type="caution">
    <text evidence="2">The sequence shown here is derived from an EMBL/GenBank/DDBJ whole genome shotgun (WGS) entry which is preliminary data.</text>
</comment>
<dbReference type="Proteomes" id="UP000235392">
    <property type="component" value="Unassembled WGS sequence"/>
</dbReference>
<feature type="region of interest" description="Disordered" evidence="1">
    <location>
        <begin position="16"/>
        <end position="53"/>
    </location>
</feature>
<accession>A0A2N5UP82</accession>